<dbReference type="EMBL" id="PDOE01000009">
    <property type="protein sequence ID" value="RKL66092.1"/>
    <property type="molecule type" value="Genomic_DNA"/>
</dbReference>
<keyword evidence="1" id="KW-0678">Repressor</keyword>
<dbReference type="GO" id="GO:0000976">
    <property type="term" value="F:transcription cis-regulatory region binding"/>
    <property type="evidence" value="ECO:0007669"/>
    <property type="project" value="TreeGrafter"/>
</dbReference>
<protein>
    <submittedName>
        <fullName evidence="6">LacI family transcriptional regulator</fullName>
    </submittedName>
</protein>
<dbReference type="OrthoDB" id="1639518at2"/>
<accession>A0A3A9K6G7</accession>
<dbReference type="Proteomes" id="UP000281498">
    <property type="component" value="Unassembled WGS sequence"/>
</dbReference>
<feature type="domain" description="HTH lacI-type" evidence="5">
    <location>
        <begin position="4"/>
        <end position="59"/>
    </location>
</feature>
<evidence type="ECO:0000256" key="1">
    <source>
        <dbReference type="ARBA" id="ARBA00022491"/>
    </source>
</evidence>
<proteinExistence type="predicted"/>
<dbReference type="Gene3D" id="1.10.260.40">
    <property type="entry name" value="lambda repressor-like DNA-binding domains"/>
    <property type="match status" value="1"/>
</dbReference>
<dbReference type="PROSITE" id="PS50932">
    <property type="entry name" value="HTH_LACI_2"/>
    <property type="match status" value="1"/>
</dbReference>
<evidence type="ECO:0000256" key="3">
    <source>
        <dbReference type="ARBA" id="ARBA00023125"/>
    </source>
</evidence>
<keyword evidence="4" id="KW-0804">Transcription</keyword>
<dbReference type="GO" id="GO:0003700">
    <property type="term" value="F:DNA-binding transcription factor activity"/>
    <property type="evidence" value="ECO:0007669"/>
    <property type="project" value="TreeGrafter"/>
</dbReference>
<organism evidence="6 7">
    <name type="scientific">Salipaludibacillus neizhouensis</name>
    <dbReference type="NCBI Taxonomy" id="885475"/>
    <lineage>
        <taxon>Bacteria</taxon>
        <taxon>Bacillati</taxon>
        <taxon>Bacillota</taxon>
        <taxon>Bacilli</taxon>
        <taxon>Bacillales</taxon>
        <taxon>Bacillaceae</taxon>
    </lineage>
</organism>
<dbReference type="Gene3D" id="3.40.50.2300">
    <property type="match status" value="2"/>
</dbReference>
<dbReference type="SMART" id="SM00354">
    <property type="entry name" value="HTH_LACI"/>
    <property type="match status" value="1"/>
</dbReference>
<comment type="caution">
    <text evidence="6">The sequence shown here is derived from an EMBL/GenBank/DDBJ whole genome shotgun (WGS) entry which is preliminary data.</text>
</comment>
<dbReference type="InterPro" id="IPR001761">
    <property type="entry name" value="Peripla_BP/Lac1_sug-bd_dom"/>
</dbReference>
<dbReference type="CDD" id="cd19977">
    <property type="entry name" value="PBP1_EndR-like"/>
    <property type="match status" value="1"/>
</dbReference>
<reference evidence="6 7" key="1">
    <citation type="submission" date="2017-10" db="EMBL/GenBank/DDBJ databases">
        <title>Bacillus sp. nov., a halophilic bacterium isolated from a Keqin Lake.</title>
        <authorList>
            <person name="Wang H."/>
        </authorList>
    </citation>
    <scope>NUCLEOTIDE SEQUENCE [LARGE SCALE GENOMIC DNA]</scope>
    <source>
        <strain evidence="6 7">KCTC 13187</strain>
    </source>
</reference>
<dbReference type="Pfam" id="PF00532">
    <property type="entry name" value="Peripla_BP_1"/>
    <property type="match status" value="1"/>
</dbReference>
<keyword evidence="3" id="KW-0238">DNA-binding</keyword>
<dbReference type="InterPro" id="IPR010982">
    <property type="entry name" value="Lambda_DNA-bd_dom_sf"/>
</dbReference>
<evidence type="ECO:0000313" key="6">
    <source>
        <dbReference type="EMBL" id="RKL66092.1"/>
    </source>
</evidence>
<evidence type="ECO:0000256" key="4">
    <source>
        <dbReference type="ARBA" id="ARBA00023163"/>
    </source>
</evidence>
<sequence length="334" mass="37954">MRTITIADVAKHSNVSKSTVSQYLNKRYEYMGEGTKTRIEEAIKLLGYRPNIVARSLKQKSTTTIGVIVANILHTFSTQVIRAIEDICHDYDFHTIVCNADDDPEKEKKYIEMLQAKQVDGIIIFPTGGNVELFLSLKENDFPLVFMDRYMSEVQVPSVVLDNEKASKLAVDYFVDRGYQRIGIMTTSILENLTTRIKRVGGYRQALQEQNIPINENYIKSLELHQFEDAMTNMLSLKNPPQAILAGNDLALMEILKFTKKKKISIPKDLALIGIDDVSFASFYNPGLTTVAQPAFEMGKKAAELLLNKIQKKEEDVHHHIYSFEPQLIKRESC</sequence>
<evidence type="ECO:0000256" key="2">
    <source>
        <dbReference type="ARBA" id="ARBA00023015"/>
    </source>
</evidence>
<dbReference type="AlphaFoldDB" id="A0A3A9K6G7"/>
<keyword evidence="7" id="KW-1185">Reference proteome</keyword>
<name>A0A3A9K6G7_9BACI</name>
<dbReference type="SUPFAM" id="SSF47413">
    <property type="entry name" value="lambda repressor-like DNA-binding domains"/>
    <property type="match status" value="1"/>
</dbReference>
<dbReference type="InterPro" id="IPR028082">
    <property type="entry name" value="Peripla_BP_I"/>
</dbReference>
<dbReference type="RefSeq" id="WP_110938164.1">
    <property type="nucleotide sequence ID" value="NZ_KZ614147.1"/>
</dbReference>
<evidence type="ECO:0000259" key="5">
    <source>
        <dbReference type="PROSITE" id="PS50932"/>
    </source>
</evidence>
<keyword evidence="2" id="KW-0805">Transcription regulation</keyword>
<dbReference type="PANTHER" id="PTHR30146:SF148">
    <property type="entry name" value="HTH-TYPE TRANSCRIPTIONAL REPRESSOR PURR-RELATED"/>
    <property type="match status" value="1"/>
</dbReference>
<dbReference type="CDD" id="cd01392">
    <property type="entry name" value="HTH_LacI"/>
    <property type="match status" value="1"/>
</dbReference>
<evidence type="ECO:0000313" key="7">
    <source>
        <dbReference type="Proteomes" id="UP000281498"/>
    </source>
</evidence>
<dbReference type="InterPro" id="IPR000843">
    <property type="entry name" value="HTH_LacI"/>
</dbReference>
<dbReference type="PANTHER" id="PTHR30146">
    <property type="entry name" value="LACI-RELATED TRANSCRIPTIONAL REPRESSOR"/>
    <property type="match status" value="1"/>
</dbReference>
<dbReference type="PROSITE" id="PS00356">
    <property type="entry name" value="HTH_LACI_1"/>
    <property type="match status" value="1"/>
</dbReference>
<dbReference type="Pfam" id="PF00356">
    <property type="entry name" value="LacI"/>
    <property type="match status" value="1"/>
</dbReference>
<dbReference type="SUPFAM" id="SSF53822">
    <property type="entry name" value="Periplasmic binding protein-like I"/>
    <property type="match status" value="1"/>
</dbReference>
<gene>
    <name evidence="6" type="ORF">CR203_17530</name>
</gene>